<protein>
    <recommendedName>
        <fullName evidence="2">Bacterial sugar transferase domain-containing protein</fullName>
    </recommendedName>
</protein>
<comment type="similarity">
    <text evidence="1">Belongs to the bacterial sugar transferase family.</text>
</comment>
<dbReference type="Proteomes" id="UP001062263">
    <property type="component" value="Chromosome"/>
</dbReference>
<name>A0ABN6QM88_9BACT</name>
<dbReference type="Pfam" id="PF02397">
    <property type="entry name" value="Bac_transf"/>
    <property type="match status" value="1"/>
</dbReference>
<dbReference type="EMBL" id="AP025943">
    <property type="protein sequence ID" value="BDL44505.1"/>
    <property type="molecule type" value="Genomic_DNA"/>
</dbReference>
<dbReference type="InterPro" id="IPR003362">
    <property type="entry name" value="Bact_transf"/>
</dbReference>
<gene>
    <name evidence="3" type="ORF">Abiwalacus_20790</name>
</gene>
<accession>A0ABN6QM88</accession>
<evidence type="ECO:0000256" key="1">
    <source>
        <dbReference type="ARBA" id="ARBA00006464"/>
    </source>
</evidence>
<evidence type="ECO:0000313" key="4">
    <source>
        <dbReference type="Proteomes" id="UP001062263"/>
    </source>
</evidence>
<feature type="domain" description="Bacterial sugar transferase" evidence="2">
    <location>
        <begin position="12"/>
        <end position="120"/>
    </location>
</feature>
<keyword evidence="4" id="KW-1185">Reference proteome</keyword>
<organism evidence="3 4">
    <name type="scientific">Akkermansia biwaensis</name>
    <dbReference type="NCBI Taxonomy" id="2946555"/>
    <lineage>
        <taxon>Bacteria</taxon>
        <taxon>Pseudomonadati</taxon>
        <taxon>Verrucomicrobiota</taxon>
        <taxon>Verrucomicrobiia</taxon>
        <taxon>Verrucomicrobiales</taxon>
        <taxon>Akkermansiaceae</taxon>
        <taxon>Akkermansia</taxon>
    </lineage>
</organism>
<evidence type="ECO:0000313" key="3">
    <source>
        <dbReference type="EMBL" id="BDL44505.1"/>
    </source>
</evidence>
<sequence>MTDARDSEGYLLPDNRRSFPLGTFLRHYSLDELPQLFNIVKGDMSLVGPRPWIPEQLAVFPERYRTERCSVRPGLTGMAQVYGRNGIPFYRRLCCDLVYTRNVFLFTDIRIVFQTIVRIITRKDVQQCRDAFRNTTGSILIKNDLSVPVVCPSGREES</sequence>
<dbReference type="PANTHER" id="PTHR30576">
    <property type="entry name" value="COLANIC BIOSYNTHESIS UDP-GLUCOSE LIPID CARRIER TRANSFERASE"/>
    <property type="match status" value="1"/>
</dbReference>
<proteinExistence type="inferred from homology"/>
<reference evidence="3" key="1">
    <citation type="submission" date="2022-06" db="EMBL/GenBank/DDBJ databases">
        <title>Akkermansia biwalacus sp. nov., an anaerobic mucin-degrading bacterium isolated from human intestine.</title>
        <authorList>
            <person name="Kobayashi Y."/>
            <person name="Inoue S."/>
            <person name="Kawahara T."/>
            <person name="Kohda N."/>
        </authorList>
    </citation>
    <scope>NUCLEOTIDE SEQUENCE</scope>
    <source>
        <strain evidence="3">WON2089</strain>
    </source>
</reference>
<evidence type="ECO:0000259" key="2">
    <source>
        <dbReference type="Pfam" id="PF02397"/>
    </source>
</evidence>
<dbReference type="PANTHER" id="PTHR30576:SF8">
    <property type="entry name" value="UNDECAPRENYL-PHOSPHATE GALACTOSE PHOSPHOTRANSFERASE"/>
    <property type="match status" value="1"/>
</dbReference>